<sequence length="103" mass="11442">MGFITAVLQSSARQNNVSVDTLSWEFTVNTMDDKNLLFPPKDGVLIPGLYLEGAGWDKKASCLVEAKPLPLVCPMPSIHFRPVESLKRVSKSEYTVLHTSLCY</sequence>
<proteinExistence type="predicted"/>
<dbReference type="InterPro" id="IPR026983">
    <property type="entry name" value="DHC"/>
</dbReference>
<reference evidence="2" key="1">
    <citation type="submission" date="2025-08" db="UniProtKB">
        <authorList>
            <consortium name="RefSeq"/>
        </authorList>
    </citation>
    <scope>IDENTIFICATION</scope>
    <source>
        <tissue evidence="2">Muscle</tissue>
    </source>
</reference>
<accession>A0A9R0AZT3</accession>
<dbReference type="AlphaFoldDB" id="A0A9R0AZT3"/>
<feature type="domain" description="Dynein heavy chain C-terminal" evidence="1">
    <location>
        <begin position="2"/>
        <end position="94"/>
    </location>
</feature>
<dbReference type="GeneID" id="122145772"/>
<dbReference type="GO" id="GO:0045505">
    <property type="term" value="F:dynein intermediate chain binding"/>
    <property type="evidence" value="ECO:0007669"/>
    <property type="project" value="InterPro"/>
</dbReference>
<name>A0A9R0AZT3_CYPCA</name>
<dbReference type="RefSeq" id="XP_042617287.1">
    <property type="nucleotide sequence ID" value="XM_042761353.1"/>
</dbReference>
<dbReference type="InterPro" id="IPR041228">
    <property type="entry name" value="Dynein_C"/>
</dbReference>
<evidence type="ECO:0000259" key="1">
    <source>
        <dbReference type="Pfam" id="PF18199"/>
    </source>
</evidence>
<evidence type="ECO:0000313" key="2">
    <source>
        <dbReference type="RefSeq" id="XP_042617287.1"/>
    </source>
</evidence>
<dbReference type="GO" id="GO:0051959">
    <property type="term" value="F:dynein light intermediate chain binding"/>
    <property type="evidence" value="ECO:0007669"/>
    <property type="project" value="InterPro"/>
</dbReference>
<dbReference type="Pfam" id="PF18199">
    <property type="entry name" value="Dynein_C"/>
    <property type="match status" value="1"/>
</dbReference>
<protein>
    <submittedName>
        <fullName evidence="2">Dynein axonemal heavy chain 2-like</fullName>
    </submittedName>
</protein>
<dbReference type="GO" id="GO:0030286">
    <property type="term" value="C:dynein complex"/>
    <property type="evidence" value="ECO:0007669"/>
    <property type="project" value="InterPro"/>
</dbReference>
<organism evidence="2">
    <name type="scientific">Cyprinus carpio</name>
    <name type="common">Common carp</name>
    <dbReference type="NCBI Taxonomy" id="7962"/>
    <lineage>
        <taxon>Eukaryota</taxon>
        <taxon>Metazoa</taxon>
        <taxon>Chordata</taxon>
        <taxon>Craniata</taxon>
        <taxon>Vertebrata</taxon>
        <taxon>Euteleostomi</taxon>
        <taxon>Actinopterygii</taxon>
        <taxon>Neopterygii</taxon>
        <taxon>Teleostei</taxon>
        <taxon>Ostariophysi</taxon>
        <taxon>Cypriniformes</taxon>
        <taxon>Cyprinidae</taxon>
        <taxon>Cyprininae</taxon>
        <taxon>Cyprinus</taxon>
    </lineage>
</organism>
<dbReference type="OrthoDB" id="8769053at2759"/>
<dbReference type="PANTHER" id="PTHR45703:SF32">
    <property type="entry name" value="DYNEINS HEAVY CHAIN"/>
    <property type="match status" value="1"/>
</dbReference>
<dbReference type="Proteomes" id="UP001155660">
    <property type="component" value="Chromosome A7"/>
</dbReference>
<dbReference type="PANTHER" id="PTHR45703">
    <property type="entry name" value="DYNEIN HEAVY CHAIN"/>
    <property type="match status" value="1"/>
</dbReference>
<dbReference type="GO" id="GO:0007018">
    <property type="term" value="P:microtubule-based movement"/>
    <property type="evidence" value="ECO:0007669"/>
    <property type="project" value="InterPro"/>
</dbReference>
<gene>
    <name evidence="2" type="primary">LOC122145772</name>
</gene>
<dbReference type="FunFam" id="3.10.490.20:FF:000009">
    <property type="entry name" value="Dynein heavy chain 4"/>
    <property type="match status" value="1"/>
</dbReference>
<dbReference type="KEGG" id="ccar:122145772"/>